<feature type="region of interest" description="Disordered" evidence="1">
    <location>
        <begin position="1"/>
        <end position="51"/>
    </location>
</feature>
<dbReference type="AlphaFoldDB" id="A0A964XR74"/>
<evidence type="ECO:0000313" key="3">
    <source>
        <dbReference type="Proteomes" id="UP000598297"/>
    </source>
</evidence>
<protein>
    <submittedName>
        <fullName evidence="2">Uncharacterized protein</fullName>
    </submittedName>
</protein>
<dbReference type="OrthoDB" id="4336488at2"/>
<organism evidence="2 3">
    <name type="scientific">Streptomyces boluensis</name>
    <dbReference type="NCBI Taxonomy" id="1775135"/>
    <lineage>
        <taxon>Bacteria</taxon>
        <taxon>Bacillati</taxon>
        <taxon>Actinomycetota</taxon>
        <taxon>Actinomycetes</taxon>
        <taxon>Kitasatosporales</taxon>
        <taxon>Streptomycetaceae</taxon>
        <taxon>Streptomyces</taxon>
    </lineage>
</organism>
<dbReference type="Proteomes" id="UP000598297">
    <property type="component" value="Unassembled WGS sequence"/>
</dbReference>
<accession>A0A964XR74</accession>
<proteinExistence type="predicted"/>
<sequence>MSCSFEAVRRSGETPTKPTGRQASTPVEPRGARYAGAATEPDRADEPEPAVESDVDAAYATREAVAALLRLRRAGRGGEAHALLCEAVAWPAPRLPMLARELERAGLAADWTTLLWEAASLPVARLVAAADALAAAGRADDCDQVLRQGVARPAPQIAEAVLALDDAGRSREADTLLDAYLRARIPEDAALLARCAPERLASRVREAARAVSPEREWDVVHALRVAGVAA</sequence>
<keyword evidence="3" id="KW-1185">Reference proteome</keyword>
<evidence type="ECO:0000313" key="2">
    <source>
        <dbReference type="EMBL" id="NBE56542.1"/>
    </source>
</evidence>
<evidence type="ECO:0000256" key="1">
    <source>
        <dbReference type="SAM" id="MobiDB-lite"/>
    </source>
</evidence>
<gene>
    <name evidence="2" type="ORF">GUY60_34960</name>
</gene>
<reference evidence="2" key="1">
    <citation type="submission" date="2020-01" db="EMBL/GenBank/DDBJ databases">
        <title>Whole-genome analyses of novel actinobacteria.</title>
        <authorList>
            <person name="Sahin N."/>
        </authorList>
    </citation>
    <scope>NUCLEOTIDE SEQUENCE</scope>
    <source>
        <strain evidence="2">YC537</strain>
    </source>
</reference>
<feature type="compositionally biased region" description="Polar residues" evidence="1">
    <location>
        <begin position="13"/>
        <end position="25"/>
    </location>
</feature>
<dbReference type="EMBL" id="JAAAHS010000516">
    <property type="protein sequence ID" value="NBE56542.1"/>
    <property type="molecule type" value="Genomic_DNA"/>
</dbReference>
<name>A0A964XR74_9ACTN</name>
<comment type="caution">
    <text evidence="2">The sequence shown here is derived from an EMBL/GenBank/DDBJ whole genome shotgun (WGS) entry which is preliminary data.</text>
</comment>